<reference evidence="1" key="1">
    <citation type="submission" date="2022-04" db="EMBL/GenBank/DDBJ databases">
        <title>Genome of the entomopathogenic fungus Entomophthora muscae.</title>
        <authorList>
            <person name="Elya C."/>
            <person name="Lovett B.R."/>
            <person name="Lee E."/>
            <person name="Macias A.M."/>
            <person name="Hajek A.E."/>
            <person name="De Bivort B.L."/>
            <person name="Kasson M.T."/>
            <person name="De Fine Licht H.H."/>
            <person name="Stajich J.E."/>
        </authorList>
    </citation>
    <scope>NUCLEOTIDE SEQUENCE</scope>
    <source>
        <strain evidence="1">Berkeley</strain>
    </source>
</reference>
<dbReference type="EMBL" id="QTSX02003713">
    <property type="protein sequence ID" value="KAJ9068595.1"/>
    <property type="molecule type" value="Genomic_DNA"/>
</dbReference>
<protein>
    <submittedName>
        <fullName evidence="1">Uncharacterized protein</fullName>
    </submittedName>
</protein>
<evidence type="ECO:0000313" key="2">
    <source>
        <dbReference type="Proteomes" id="UP001165960"/>
    </source>
</evidence>
<organism evidence="1 2">
    <name type="scientific">Entomophthora muscae</name>
    <dbReference type="NCBI Taxonomy" id="34485"/>
    <lineage>
        <taxon>Eukaryota</taxon>
        <taxon>Fungi</taxon>
        <taxon>Fungi incertae sedis</taxon>
        <taxon>Zoopagomycota</taxon>
        <taxon>Entomophthoromycotina</taxon>
        <taxon>Entomophthoromycetes</taxon>
        <taxon>Entomophthorales</taxon>
        <taxon>Entomophthoraceae</taxon>
        <taxon>Entomophthora</taxon>
    </lineage>
</organism>
<keyword evidence="2" id="KW-1185">Reference proteome</keyword>
<evidence type="ECO:0000313" key="1">
    <source>
        <dbReference type="EMBL" id="KAJ9068595.1"/>
    </source>
</evidence>
<gene>
    <name evidence="1" type="ORF">DSO57_1027086</name>
</gene>
<proteinExistence type="predicted"/>
<dbReference type="Proteomes" id="UP001165960">
    <property type="component" value="Unassembled WGS sequence"/>
</dbReference>
<sequence>MPTVAESSFDPPLERVSENLLGGSVRVAPTPDNVLGHELGVQMDLLKIAPRSKWTLGGVGSSGRCSPYRTKHTLETSRKWIHAVTWKLVEKPGHVDVFLTSIWDLS</sequence>
<accession>A0ACC2T240</accession>
<name>A0ACC2T240_9FUNG</name>
<comment type="caution">
    <text evidence="1">The sequence shown here is derived from an EMBL/GenBank/DDBJ whole genome shotgun (WGS) entry which is preliminary data.</text>
</comment>